<proteinExistence type="predicted"/>
<dbReference type="KEGG" id="cga:Celgi_0592"/>
<dbReference type="AlphaFoldDB" id="F8A6Q2"/>
<feature type="transmembrane region" description="Helical" evidence="1">
    <location>
        <begin position="224"/>
        <end position="241"/>
    </location>
</feature>
<evidence type="ECO:0000313" key="2">
    <source>
        <dbReference type="EMBL" id="AEI11112.1"/>
    </source>
</evidence>
<sequence length="443" mass="46563" precursor="true">MSGAIRAVEPAPMVLEPVEPGRARSRGVTSWSGPRYVLRYGLVLWAVLATVGAELAVAAQRGMQWRGDLVWTIDWLPVAFIIVGPVVSGLAAVDTCRLAEGAEHTTRSRLARSPSTAVAATYAGLVGAAHLGVLAAMLIVSAPPVGDPFAFLAVGVQLAILAVFAILGTAIGRFAGPLVGGATAALTALAAVFVASSPTGHIVLLEVGGATIPRVGYRYDGSHLALQLLALVLCAVALVAPRPREGRRIRAVSRRDAALALAAVIALGAICAVPTSKRLSETDAMPDSCALTEGVETCFYAQHQRVAAEFREKLAPIITATREQGFGELLPARAAEASRTLLPQAADPSVAPLYVMPEHLQGVRPTTSEIISGMVSPVHCAQVQQDEPPSEQYWRDLDALTVTWVELVEPDYGASVGYVGARLDADDASEILEGFRTCTYPHF</sequence>
<keyword evidence="1" id="KW-0812">Transmembrane</keyword>
<reference evidence="3" key="1">
    <citation type="submission" date="2011-04" db="EMBL/GenBank/DDBJ databases">
        <title>Complete sequence of Cellvibrio gilvus ATCC 13127.</title>
        <authorList>
            <person name="Lucas S."/>
            <person name="Han J."/>
            <person name="Lapidus A."/>
            <person name="Cheng J.-F."/>
            <person name="Goodwin L."/>
            <person name="Pitluck S."/>
            <person name="Peters L."/>
            <person name="Munk A."/>
            <person name="Detter J.C."/>
            <person name="Han C."/>
            <person name="Tapia R."/>
            <person name="Land M."/>
            <person name="Hauser L."/>
            <person name="Kyrpides N."/>
            <person name="Ivanova N."/>
            <person name="Ovchinnikova G."/>
            <person name="Pagani I."/>
            <person name="Mead D."/>
            <person name="Brumm P."/>
            <person name="Woyke T."/>
        </authorList>
    </citation>
    <scope>NUCLEOTIDE SEQUENCE [LARGE SCALE GENOMIC DNA]</scope>
    <source>
        <strain evidence="3">ATCC 13127 / NRRL B-14078</strain>
    </source>
</reference>
<evidence type="ECO:0000313" key="3">
    <source>
        <dbReference type="Proteomes" id="UP000000485"/>
    </source>
</evidence>
<dbReference type="STRING" id="593907.Celgi_0592"/>
<keyword evidence="1" id="KW-0472">Membrane</keyword>
<dbReference type="eggNOG" id="ENOG502ZP9I">
    <property type="taxonomic scope" value="Bacteria"/>
</dbReference>
<feature type="transmembrane region" description="Helical" evidence="1">
    <location>
        <begin position="117"/>
        <end position="143"/>
    </location>
</feature>
<dbReference type="OrthoDB" id="4350441at2"/>
<dbReference type="EMBL" id="CP002665">
    <property type="protein sequence ID" value="AEI11112.1"/>
    <property type="molecule type" value="Genomic_DNA"/>
</dbReference>
<dbReference type="RefSeq" id="WP_013882635.1">
    <property type="nucleotide sequence ID" value="NC_015671.1"/>
</dbReference>
<feature type="transmembrane region" description="Helical" evidence="1">
    <location>
        <begin position="75"/>
        <end position="96"/>
    </location>
</feature>
<evidence type="ECO:0000256" key="1">
    <source>
        <dbReference type="SAM" id="Phobius"/>
    </source>
</evidence>
<feature type="transmembrane region" description="Helical" evidence="1">
    <location>
        <begin position="149"/>
        <end position="171"/>
    </location>
</feature>
<feature type="transmembrane region" description="Helical" evidence="1">
    <location>
        <begin position="257"/>
        <end position="275"/>
    </location>
</feature>
<feature type="transmembrane region" description="Helical" evidence="1">
    <location>
        <begin position="42"/>
        <end position="63"/>
    </location>
</feature>
<keyword evidence="3" id="KW-1185">Reference proteome</keyword>
<protein>
    <submittedName>
        <fullName evidence="2">Uncharacterized protein</fullName>
    </submittedName>
</protein>
<accession>F8A6Q2</accession>
<keyword evidence="1" id="KW-1133">Transmembrane helix</keyword>
<dbReference type="Proteomes" id="UP000000485">
    <property type="component" value="Chromosome"/>
</dbReference>
<dbReference type="HOGENOM" id="CLU_617769_0_0_11"/>
<organism evidence="2 3">
    <name type="scientific">Cellulomonas gilvus (strain ATCC 13127 / NRRL B-14078)</name>
    <name type="common">Cellvibrio gilvus</name>
    <dbReference type="NCBI Taxonomy" id="593907"/>
    <lineage>
        <taxon>Bacteria</taxon>
        <taxon>Bacillati</taxon>
        <taxon>Actinomycetota</taxon>
        <taxon>Actinomycetes</taxon>
        <taxon>Micrococcales</taxon>
        <taxon>Cellulomonadaceae</taxon>
        <taxon>Cellulomonas</taxon>
    </lineage>
</organism>
<gene>
    <name evidence="2" type="ordered locus">Celgi_0592</name>
</gene>
<name>F8A6Q2_CELGA</name>
<feature type="transmembrane region" description="Helical" evidence="1">
    <location>
        <begin position="178"/>
        <end position="204"/>
    </location>
</feature>